<dbReference type="InterPro" id="IPR053151">
    <property type="entry name" value="RNase_H-like"/>
</dbReference>
<dbReference type="SUPFAM" id="SSF53098">
    <property type="entry name" value="Ribonuclease H-like"/>
    <property type="match status" value="1"/>
</dbReference>
<name>A0ABR1ZIE5_9ROSI</name>
<keyword evidence="2" id="KW-1185">Reference proteome</keyword>
<dbReference type="InterPro" id="IPR012337">
    <property type="entry name" value="RNaseH-like_sf"/>
</dbReference>
<reference evidence="1 2" key="1">
    <citation type="journal article" date="2024" name="G3 (Bethesda)">
        <title>Genome assembly of Hibiscus sabdariffa L. provides insights into metabolisms of medicinal natural products.</title>
        <authorList>
            <person name="Kim T."/>
        </authorList>
    </citation>
    <scope>NUCLEOTIDE SEQUENCE [LARGE SCALE GENOMIC DNA]</scope>
    <source>
        <strain evidence="1">TK-2024</strain>
        <tissue evidence="1">Old leaves</tissue>
    </source>
</reference>
<dbReference type="Gene3D" id="3.30.420.10">
    <property type="entry name" value="Ribonuclease H-like superfamily/Ribonuclease H"/>
    <property type="match status" value="1"/>
</dbReference>
<organism evidence="1 2">
    <name type="scientific">Hibiscus sabdariffa</name>
    <name type="common">roselle</name>
    <dbReference type="NCBI Taxonomy" id="183260"/>
    <lineage>
        <taxon>Eukaryota</taxon>
        <taxon>Viridiplantae</taxon>
        <taxon>Streptophyta</taxon>
        <taxon>Embryophyta</taxon>
        <taxon>Tracheophyta</taxon>
        <taxon>Spermatophyta</taxon>
        <taxon>Magnoliopsida</taxon>
        <taxon>eudicotyledons</taxon>
        <taxon>Gunneridae</taxon>
        <taxon>Pentapetalae</taxon>
        <taxon>rosids</taxon>
        <taxon>malvids</taxon>
        <taxon>Malvales</taxon>
        <taxon>Malvaceae</taxon>
        <taxon>Malvoideae</taxon>
        <taxon>Hibiscus</taxon>
    </lineage>
</organism>
<sequence length="135" mass="15045">MDEANSGWLCLNTDASILCTNGGGTIGGVLWDSSRAWLRGYCKCIDKASTIQAELWSIYVGLQVAWSFGTARLVVQSDNSKDIKLVLDPFALCHSMQLVRAIASWQFKHLSLDFQWIPHEMNMVVDRLSKMAPPP</sequence>
<dbReference type="PANTHER" id="PTHR47723">
    <property type="entry name" value="OS05G0353850 PROTEIN"/>
    <property type="match status" value="1"/>
</dbReference>
<dbReference type="InterPro" id="IPR002156">
    <property type="entry name" value="RNaseH_domain"/>
</dbReference>
<dbReference type="PANTHER" id="PTHR47723:SF19">
    <property type="entry name" value="POLYNUCLEOTIDYL TRANSFERASE, RIBONUCLEASE H-LIKE SUPERFAMILY PROTEIN"/>
    <property type="match status" value="1"/>
</dbReference>
<comment type="caution">
    <text evidence="1">The sequence shown here is derived from an EMBL/GenBank/DDBJ whole genome shotgun (WGS) entry which is preliminary data.</text>
</comment>
<proteinExistence type="predicted"/>
<dbReference type="CDD" id="cd06222">
    <property type="entry name" value="RNase_H_like"/>
    <property type="match status" value="1"/>
</dbReference>
<accession>A0ABR1ZIE5</accession>
<dbReference type="EMBL" id="JBBPBN010001087">
    <property type="protein sequence ID" value="KAK8479981.1"/>
    <property type="molecule type" value="Genomic_DNA"/>
</dbReference>
<gene>
    <name evidence="1" type="ORF">V6N11_025452</name>
</gene>
<evidence type="ECO:0000313" key="1">
    <source>
        <dbReference type="EMBL" id="KAK8479981.1"/>
    </source>
</evidence>
<dbReference type="Proteomes" id="UP001396334">
    <property type="component" value="Unassembled WGS sequence"/>
</dbReference>
<protein>
    <submittedName>
        <fullName evidence="1">Uncharacterized protein</fullName>
    </submittedName>
</protein>
<dbReference type="Pfam" id="PF13456">
    <property type="entry name" value="RVT_3"/>
    <property type="match status" value="1"/>
</dbReference>
<dbReference type="InterPro" id="IPR044730">
    <property type="entry name" value="RNase_H-like_dom_plant"/>
</dbReference>
<evidence type="ECO:0000313" key="2">
    <source>
        <dbReference type="Proteomes" id="UP001396334"/>
    </source>
</evidence>
<dbReference type="InterPro" id="IPR036397">
    <property type="entry name" value="RNaseH_sf"/>
</dbReference>